<evidence type="ECO:0000256" key="4">
    <source>
        <dbReference type="ARBA" id="ARBA00022777"/>
    </source>
</evidence>
<dbReference type="OrthoDB" id="9792663at2"/>
<dbReference type="Pfam" id="PF00294">
    <property type="entry name" value="PfkB"/>
    <property type="match status" value="1"/>
</dbReference>
<dbReference type="Proteomes" id="UP000270743">
    <property type="component" value="Unassembled WGS sequence"/>
</dbReference>
<dbReference type="InterPro" id="IPR011877">
    <property type="entry name" value="Ribokinase"/>
</dbReference>
<dbReference type="GO" id="GO:0019303">
    <property type="term" value="P:D-ribose catabolic process"/>
    <property type="evidence" value="ECO:0007669"/>
    <property type="project" value="UniProtKB-UniRule"/>
</dbReference>
<gene>
    <name evidence="9 11" type="primary">rbsK</name>
    <name evidence="11" type="ORF">PARHAE_01455</name>
</gene>
<feature type="binding site" evidence="9">
    <location>
        <begin position="236"/>
        <end position="237"/>
    </location>
    <ligand>
        <name>ATP</name>
        <dbReference type="ChEBI" id="CHEBI:30616"/>
    </ligand>
</feature>
<keyword evidence="8 9" id="KW-0119">Carbohydrate metabolism</keyword>
<protein>
    <recommendedName>
        <fullName evidence="9">Ribokinase</fullName>
        <shortName evidence="9">RK</shortName>
        <ecNumber evidence="9">2.7.1.15</ecNumber>
    </recommendedName>
</protein>
<feature type="binding site" evidence="9">
    <location>
        <position position="267"/>
    </location>
    <ligand>
        <name>K(+)</name>
        <dbReference type="ChEBI" id="CHEBI:29103"/>
    </ligand>
</feature>
<dbReference type="Gene3D" id="3.40.1190.20">
    <property type="match status" value="1"/>
</dbReference>
<feature type="active site" description="Proton acceptor" evidence="9">
    <location>
        <position position="237"/>
    </location>
</feature>
<dbReference type="InterPro" id="IPR011611">
    <property type="entry name" value="PfkB_dom"/>
</dbReference>
<feature type="binding site" evidence="9">
    <location>
        <position position="272"/>
    </location>
    <ligand>
        <name>K(+)</name>
        <dbReference type="ChEBI" id="CHEBI:29103"/>
    </ligand>
</feature>
<comment type="subunit">
    <text evidence="9">Homodimer.</text>
</comment>
<dbReference type="GO" id="GO:0005524">
    <property type="term" value="F:ATP binding"/>
    <property type="evidence" value="ECO:0007669"/>
    <property type="project" value="UniProtKB-UniRule"/>
</dbReference>
<dbReference type="EMBL" id="UZWE01000026">
    <property type="protein sequence ID" value="VDS08272.1"/>
    <property type="molecule type" value="Genomic_DNA"/>
</dbReference>
<name>A0A3S4CY47_9RHOB</name>
<proteinExistence type="inferred from homology"/>
<evidence type="ECO:0000256" key="7">
    <source>
        <dbReference type="ARBA" id="ARBA00022958"/>
    </source>
</evidence>
<reference evidence="11 12" key="1">
    <citation type="submission" date="2018-12" db="EMBL/GenBank/DDBJ databases">
        <authorList>
            <person name="Criscuolo A."/>
        </authorList>
    </citation>
    <scope>NUCLEOTIDE SEQUENCE [LARGE SCALE GENOMIC DNA]</scope>
    <source>
        <strain evidence="11">ACIP1116241</strain>
    </source>
</reference>
<keyword evidence="2 9" id="KW-0479">Metal-binding</keyword>
<keyword evidence="12" id="KW-1185">Reference proteome</keyword>
<feature type="binding site" evidence="9">
    <location>
        <position position="137"/>
    </location>
    <ligand>
        <name>substrate</name>
    </ligand>
</feature>
<dbReference type="RefSeq" id="WP_126153953.1">
    <property type="nucleotide sequence ID" value="NZ_UZWE01000026.1"/>
</dbReference>
<comment type="catalytic activity">
    <reaction evidence="9">
        <text>D-ribose + ATP = D-ribose 5-phosphate + ADP + H(+)</text>
        <dbReference type="Rhea" id="RHEA:13697"/>
        <dbReference type="ChEBI" id="CHEBI:15378"/>
        <dbReference type="ChEBI" id="CHEBI:30616"/>
        <dbReference type="ChEBI" id="CHEBI:47013"/>
        <dbReference type="ChEBI" id="CHEBI:78346"/>
        <dbReference type="ChEBI" id="CHEBI:456216"/>
        <dbReference type="EC" id="2.7.1.15"/>
    </reaction>
</comment>
<dbReference type="PANTHER" id="PTHR10584:SF166">
    <property type="entry name" value="RIBOKINASE"/>
    <property type="match status" value="1"/>
</dbReference>
<comment type="cofactor">
    <cofactor evidence="9">
        <name>Mg(2+)</name>
        <dbReference type="ChEBI" id="CHEBI:18420"/>
    </cofactor>
    <text evidence="9">Requires a divalent cation, most likely magnesium in vivo, as an electrophilic catalyst to aid phosphoryl group transfer. It is the chelate of the metal and the nucleotide that is the actual substrate.</text>
</comment>
<keyword evidence="6 9" id="KW-0460">Magnesium</keyword>
<feature type="binding site" evidence="9">
    <location>
        <position position="231"/>
    </location>
    <ligand>
        <name>K(+)</name>
        <dbReference type="ChEBI" id="CHEBI:29103"/>
    </ligand>
</feature>
<evidence type="ECO:0000256" key="8">
    <source>
        <dbReference type="ARBA" id="ARBA00023277"/>
    </source>
</evidence>
<comment type="subcellular location">
    <subcellularLocation>
        <location evidence="9">Cytoplasm</location>
    </subcellularLocation>
</comment>
<evidence type="ECO:0000256" key="2">
    <source>
        <dbReference type="ARBA" id="ARBA00022723"/>
    </source>
</evidence>
<comment type="similarity">
    <text evidence="9">Belongs to the carbohydrate kinase PfkB family. Ribokinase subfamily.</text>
</comment>
<feature type="domain" description="Carbohydrate kinase PfkB" evidence="10">
    <location>
        <begin position="6"/>
        <end position="279"/>
    </location>
</feature>
<dbReference type="AlphaFoldDB" id="A0A3S4CY47"/>
<dbReference type="GO" id="GO:0005829">
    <property type="term" value="C:cytosol"/>
    <property type="evidence" value="ECO:0007669"/>
    <property type="project" value="TreeGrafter"/>
</dbReference>
<dbReference type="EC" id="2.7.1.15" evidence="9"/>
<evidence type="ECO:0000256" key="5">
    <source>
        <dbReference type="ARBA" id="ARBA00022840"/>
    </source>
</evidence>
<evidence type="ECO:0000313" key="11">
    <source>
        <dbReference type="EMBL" id="VDS08272.1"/>
    </source>
</evidence>
<sequence length="297" mass="30812">MAIWNLGSINIDHVYRLDHLPRPGETLAASRYVQGLGGKGANQSVAAACAGADTHHLGAMGQADDWVIDRLSRRGVVTTDILRMADQATGHAIILLDGQAENAIVIHPGANRALTPAMLADPLSEIAAGDTLLIQNETSCQVEAARAARQAGARVIYSAAPFDIAAVRAILPHVSILAMNAGEAEALFAAIPGDLPVEGLLITRGGEGAEYRDLTTGTVHRQAAFPVDPVDTTGAGDTFAGYFAASLDRGEAIPQALRLASAAAALKVTRHGAGEAIPTRAEVLDFLAARPADQPSE</sequence>
<evidence type="ECO:0000259" key="10">
    <source>
        <dbReference type="Pfam" id="PF00294"/>
    </source>
</evidence>
<dbReference type="PANTHER" id="PTHR10584">
    <property type="entry name" value="SUGAR KINASE"/>
    <property type="match status" value="1"/>
</dbReference>
<feature type="binding site" evidence="9">
    <location>
        <position position="237"/>
    </location>
    <ligand>
        <name>substrate</name>
    </ligand>
</feature>
<dbReference type="InterPro" id="IPR029056">
    <property type="entry name" value="Ribokinase-like"/>
</dbReference>
<keyword evidence="4 9" id="KW-0418">Kinase</keyword>
<dbReference type="GO" id="GO:0004747">
    <property type="term" value="F:ribokinase activity"/>
    <property type="evidence" value="ECO:0007669"/>
    <property type="project" value="UniProtKB-UniRule"/>
</dbReference>
<keyword evidence="1 9" id="KW-0808">Transferase</keyword>
<dbReference type="PRINTS" id="PR00990">
    <property type="entry name" value="RIBOKINASE"/>
</dbReference>
<evidence type="ECO:0000256" key="9">
    <source>
        <dbReference type="HAMAP-Rule" id="MF_01987"/>
    </source>
</evidence>
<evidence type="ECO:0000256" key="1">
    <source>
        <dbReference type="ARBA" id="ARBA00022679"/>
    </source>
</evidence>
<dbReference type="CDD" id="cd01174">
    <property type="entry name" value="ribokinase"/>
    <property type="match status" value="1"/>
</dbReference>
<dbReference type="GO" id="GO:0046872">
    <property type="term" value="F:metal ion binding"/>
    <property type="evidence" value="ECO:0007669"/>
    <property type="project" value="UniProtKB-KW"/>
</dbReference>
<evidence type="ECO:0000256" key="3">
    <source>
        <dbReference type="ARBA" id="ARBA00022741"/>
    </source>
</evidence>
<feature type="binding site" evidence="9">
    <location>
        <position position="270"/>
    </location>
    <ligand>
        <name>K(+)</name>
        <dbReference type="ChEBI" id="CHEBI:29103"/>
    </ligand>
</feature>
<dbReference type="HAMAP" id="MF_01987">
    <property type="entry name" value="Ribokinase"/>
    <property type="match status" value="1"/>
</dbReference>
<organism evidence="11 12">
    <name type="scientific">Paracoccus haematequi</name>
    <dbReference type="NCBI Taxonomy" id="2491866"/>
    <lineage>
        <taxon>Bacteria</taxon>
        <taxon>Pseudomonadati</taxon>
        <taxon>Pseudomonadota</taxon>
        <taxon>Alphaproteobacteria</taxon>
        <taxon>Rhodobacterales</taxon>
        <taxon>Paracoccaceae</taxon>
        <taxon>Paracoccus</taxon>
    </lineage>
</organism>
<feature type="binding site" evidence="9">
    <location>
        <position position="180"/>
    </location>
    <ligand>
        <name>ATP</name>
        <dbReference type="ChEBI" id="CHEBI:30616"/>
    </ligand>
</feature>
<comment type="activity regulation">
    <text evidence="9">Activated by a monovalent cation that binds near, but not in, the active site. The most likely occupant of the site in vivo is potassium. Ion binding induces a conformational change that may alter substrate affinity.</text>
</comment>
<feature type="binding site" evidence="9">
    <location>
        <begin position="10"/>
        <end position="12"/>
    </location>
    <ligand>
        <name>substrate</name>
    </ligand>
</feature>
<feature type="binding site" evidence="9">
    <location>
        <begin position="38"/>
        <end position="42"/>
    </location>
    <ligand>
        <name>substrate</name>
    </ligand>
</feature>
<dbReference type="SUPFAM" id="SSF53613">
    <property type="entry name" value="Ribokinase-like"/>
    <property type="match status" value="1"/>
</dbReference>
<keyword evidence="7 9" id="KW-0630">Potassium</keyword>
<keyword evidence="3 9" id="KW-0547">Nucleotide-binding</keyword>
<accession>A0A3S4CY47</accession>
<evidence type="ECO:0000313" key="12">
    <source>
        <dbReference type="Proteomes" id="UP000270743"/>
    </source>
</evidence>
<comment type="caution">
    <text evidence="9">Lacks conserved residue(s) required for the propagation of feature annotation.</text>
</comment>
<keyword evidence="5 9" id="KW-0067">ATP-binding</keyword>
<evidence type="ECO:0000256" key="6">
    <source>
        <dbReference type="ARBA" id="ARBA00022842"/>
    </source>
</evidence>
<dbReference type="InterPro" id="IPR002139">
    <property type="entry name" value="Ribo/fructo_kinase"/>
</dbReference>
<keyword evidence="9" id="KW-0963">Cytoplasm</keyword>
<feature type="binding site" evidence="9">
    <location>
        <begin position="203"/>
        <end position="208"/>
    </location>
    <ligand>
        <name>ATP</name>
        <dbReference type="ChEBI" id="CHEBI:30616"/>
    </ligand>
</feature>
<feature type="binding site" evidence="9">
    <location>
        <position position="233"/>
    </location>
    <ligand>
        <name>K(+)</name>
        <dbReference type="ChEBI" id="CHEBI:29103"/>
    </ligand>
</feature>
<dbReference type="UniPathway" id="UPA00916">
    <property type="reaction ID" value="UER00889"/>
</dbReference>
<comment type="function">
    <text evidence="9">Catalyzes the phosphorylation of ribose at O-5 in a reaction requiring ATP and magnesium. The resulting D-ribose-5-phosphate can then be used either for sythesis of nucleotides, histidine, and tryptophan, or as a component of the pentose phosphate pathway.</text>
</comment>
<comment type="pathway">
    <text evidence="9">Carbohydrate metabolism; D-ribose degradation; D-ribose 5-phosphate from beta-D-ribopyranose: step 2/2.</text>
</comment>